<evidence type="ECO:0000313" key="3">
    <source>
        <dbReference type="Proteomes" id="UP000011615"/>
    </source>
</evidence>
<evidence type="ECO:0000256" key="1">
    <source>
        <dbReference type="SAM" id="Phobius"/>
    </source>
</evidence>
<dbReference type="PATRIC" id="fig|1230457.4.peg.15"/>
<dbReference type="eggNOG" id="arCOG02856">
    <property type="taxonomic scope" value="Archaea"/>
</dbReference>
<dbReference type="GO" id="GO:0016787">
    <property type="term" value="F:hydrolase activity"/>
    <property type="evidence" value="ECO:0007669"/>
    <property type="project" value="UniProtKB-KW"/>
</dbReference>
<sequence>MIGSILPDLNRVTLIVSNGTLETLLGIPFDLDALSTLGGAIILAGIGSMVVANQHRRMFAALFAGALSHLFIDGVKAYADGAAGMWLYPVSWARHPTPSLYVSSDPAVLTAAVLITVTVVTIDRYAIQTT</sequence>
<name>M0CT23_9EURY</name>
<dbReference type="AlphaFoldDB" id="M0CT23"/>
<dbReference type="Proteomes" id="UP000011615">
    <property type="component" value="Unassembled WGS sequence"/>
</dbReference>
<gene>
    <name evidence="2" type="ORF">C476_00112</name>
</gene>
<dbReference type="EMBL" id="AOIT01000008">
    <property type="protein sequence ID" value="ELZ26371.1"/>
    <property type="molecule type" value="Genomic_DNA"/>
</dbReference>
<comment type="caution">
    <text evidence="2">The sequence shown here is derived from an EMBL/GenBank/DDBJ whole genome shotgun (WGS) entry which is preliminary data.</text>
</comment>
<keyword evidence="1" id="KW-1133">Transmembrane helix</keyword>
<feature type="transmembrane region" description="Helical" evidence="1">
    <location>
        <begin position="33"/>
        <end position="52"/>
    </location>
</feature>
<evidence type="ECO:0000313" key="2">
    <source>
        <dbReference type="EMBL" id="ELZ26371.1"/>
    </source>
</evidence>
<keyword evidence="3" id="KW-1185">Reference proteome</keyword>
<proteinExistence type="predicted"/>
<protein>
    <submittedName>
        <fullName evidence="2">Membrane-bound metal-dependent hydrolase</fullName>
    </submittedName>
</protein>
<keyword evidence="1" id="KW-0472">Membrane</keyword>
<keyword evidence="1" id="KW-0812">Transmembrane</keyword>
<feature type="transmembrane region" description="Helical" evidence="1">
    <location>
        <begin position="59"/>
        <end position="79"/>
    </location>
</feature>
<dbReference type="STRING" id="1230457.C476_00112"/>
<organism evidence="2 3">
    <name type="scientific">Natrinema limicola JCM 13563</name>
    <dbReference type="NCBI Taxonomy" id="1230457"/>
    <lineage>
        <taxon>Archaea</taxon>
        <taxon>Methanobacteriati</taxon>
        <taxon>Methanobacteriota</taxon>
        <taxon>Stenosarchaea group</taxon>
        <taxon>Halobacteria</taxon>
        <taxon>Halobacteriales</taxon>
        <taxon>Natrialbaceae</taxon>
        <taxon>Natrinema</taxon>
    </lineage>
</organism>
<feature type="transmembrane region" description="Helical" evidence="1">
    <location>
        <begin position="99"/>
        <end position="122"/>
    </location>
</feature>
<accession>M0CT23</accession>
<keyword evidence="2" id="KW-0378">Hydrolase</keyword>
<reference evidence="2 3" key="1">
    <citation type="journal article" date="2014" name="PLoS Genet.">
        <title>Phylogenetically driven sequencing of extremely halophilic archaea reveals strategies for static and dynamic osmo-response.</title>
        <authorList>
            <person name="Becker E.A."/>
            <person name="Seitzer P.M."/>
            <person name="Tritt A."/>
            <person name="Larsen D."/>
            <person name="Krusor M."/>
            <person name="Yao A.I."/>
            <person name="Wu D."/>
            <person name="Madern D."/>
            <person name="Eisen J.A."/>
            <person name="Darling A.E."/>
            <person name="Facciotti M.T."/>
        </authorList>
    </citation>
    <scope>NUCLEOTIDE SEQUENCE [LARGE SCALE GENOMIC DNA]</scope>
    <source>
        <strain evidence="2 3">JCM 13563</strain>
    </source>
</reference>